<evidence type="ECO:0000313" key="6">
    <source>
        <dbReference type="Proteomes" id="UP000490939"/>
    </source>
</evidence>
<evidence type="ECO:0000256" key="1">
    <source>
        <dbReference type="SAM" id="MobiDB-lite"/>
    </source>
</evidence>
<name>A0A8H3YR91_VENIN</name>
<accession>A0A8H3YR91</accession>
<feature type="region of interest" description="Disordered" evidence="1">
    <location>
        <begin position="54"/>
        <end position="111"/>
    </location>
</feature>
<evidence type="ECO:0000313" key="5">
    <source>
        <dbReference type="Proteomes" id="UP000447873"/>
    </source>
</evidence>
<dbReference type="EMBL" id="WNWR01000496">
    <property type="protein sequence ID" value="KAE9976503.1"/>
    <property type="molecule type" value="Genomic_DNA"/>
</dbReference>
<sequence length="189" mass="20630">MGFLRKSKAPVEHPLNAFMAQVTSKPQAPSKPPQYLAKVCVCTGPCSCDAILNFTGDSPSRPREARSLPKKSTPPTPPPKHHRTTIKRKPLQAITIPSNTPRKSSAAATAPKGTLITTPLKFADSPLRPGETQRYDQQTGSWHVIAPKSVRKLVLAPKTTSPGKVSKVRRKPVQPPRFYLDMPGAFPRV</sequence>
<proteinExistence type="predicted"/>
<dbReference type="Proteomes" id="UP000490939">
    <property type="component" value="Unassembled WGS sequence"/>
</dbReference>
<evidence type="ECO:0000313" key="2">
    <source>
        <dbReference type="EMBL" id="KAE9961914.1"/>
    </source>
</evidence>
<protein>
    <submittedName>
        <fullName evidence="3">Uncharacterized protein</fullName>
    </submittedName>
</protein>
<evidence type="ECO:0000313" key="4">
    <source>
        <dbReference type="EMBL" id="KAE9976503.1"/>
    </source>
</evidence>
<keyword evidence="6" id="KW-1185">Reference proteome</keyword>
<feature type="compositionally biased region" description="Basic residues" evidence="1">
    <location>
        <begin position="79"/>
        <end position="90"/>
    </location>
</feature>
<dbReference type="EMBL" id="WNWQ01001238">
    <property type="protein sequence ID" value="KAE9961914.1"/>
    <property type="molecule type" value="Genomic_DNA"/>
</dbReference>
<dbReference type="AlphaFoldDB" id="A0A8H3YR91"/>
<feature type="compositionally biased region" description="Polar residues" evidence="1">
    <location>
        <begin position="95"/>
        <end position="107"/>
    </location>
</feature>
<gene>
    <name evidence="2" type="ORF">BLS_001130</name>
    <name evidence="4" type="ORF">EG327_008019</name>
    <name evidence="3" type="ORF">EG328_008797</name>
</gene>
<reference evidence="3 5" key="1">
    <citation type="submission" date="2018-12" db="EMBL/GenBank/DDBJ databases">
        <title>Venturia inaequalis Genome Resource.</title>
        <authorList>
            <person name="Lichtner F.J."/>
        </authorList>
    </citation>
    <scope>NUCLEOTIDE SEQUENCE [LARGE SCALE GENOMIC DNA]</scope>
    <source>
        <strain evidence="3 5">120213</strain>
        <strain evidence="2">Bline_iso_100314</strain>
        <strain evidence="4 6">DMI_063113</strain>
    </source>
</reference>
<evidence type="ECO:0000313" key="3">
    <source>
        <dbReference type="EMBL" id="KAE9966611.1"/>
    </source>
</evidence>
<organism evidence="3 5">
    <name type="scientific">Venturia inaequalis</name>
    <name type="common">Apple scab fungus</name>
    <dbReference type="NCBI Taxonomy" id="5025"/>
    <lineage>
        <taxon>Eukaryota</taxon>
        <taxon>Fungi</taxon>
        <taxon>Dikarya</taxon>
        <taxon>Ascomycota</taxon>
        <taxon>Pezizomycotina</taxon>
        <taxon>Dothideomycetes</taxon>
        <taxon>Pleosporomycetidae</taxon>
        <taxon>Venturiales</taxon>
        <taxon>Venturiaceae</taxon>
        <taxon>Venturia</taxon>
    </lineage>
</organism>
<comment type="caution">
    <text evidence="3">The sequence shown here is derived from an EMBL/GenBank/DDBJ whole genome shotgun (WGS) entry which is preliminary data.</text>
</comment>
<dbReference type="Proteomes" id="UP000433883">
    <property type="component" value="Unassembled WGS sequence"/>
</dbReference>
<dbReference type="EMBL" id="WNWS01000505">
    <property type="protein sequence ID" value="KAE9966611.1"/>
    <property type="molecule type" value="Genomic_DNA"/>
</dbReference>
<dbReference type="Proteomes" id="UP000447873">
    <property type="component" value="Unassembled WGS sequence"/>
</dbReference>
<dbReference type="OrthoDB" id="10496986at2759"/>